<evidence type="ECO:0000256" key="1">
    <source>
        <dbReference type="ARBA" id="ARBA00022614"/>
    </source>
</evidence>
<organism evidence="3 4">
    <name type="scientific">Dipteronia dyeriana</name>
    <dbReference type="NCBI Taxonomy" id="168575"/>
    <lineage>
        <taxon>Eukaryota</taxon>
        <taxon>Viridiplantae</taxon>
        <taxon>Streptophyta</taxon>
        <taxon>Embryophyta</taxon>
        <taxon>Tracheophyta</taxon>
        <taxon>Spermatophyta</taxon>
        <taxon>Magnoliopsida</taxon>
        <taxon>eudicotyledons</taxon>
        <taxon>Gunneridae</taxon>
        <taxon>Pentapetalae</taxon>
        <taxon>rosids</taxon>
        <taxon>malvids</taxon>
        <taxon>Sapindales</taxon>
        <taxon>Sapindaceae</taxon>
        <taxon>Hippocastanoideae</taxon>
        <taxon>Acereae</taxon>
        <taxon>Dipteronia</taxon>
    </lineage>
</organism>
<protein>
    <recommendedName>
        <fullName evidence="5">Chaoptin</fullName>
    </recommendedName>
</protein>
<dbReference type="Pfam" id="PF13855">
    <property type="entry name" value="LRR_8"/>
    <property type="match status" value="1"/>
</dbReference>
<reference evidence="3" key="1">
    <citation type="journal article" date="2023" name="Plant J.">
        <title>Genome sequences and population genomics provide insights into the demographic history, inbreeding, and mutation load of two 'living fossil' tree species of Dipteronia.</title>
        <authorList>
            <person name="Feng Y."/>
            <person name="Comes H.P."/>
            <person name="Chen J."/>
            <person name="Zhu S."/>
            <person name="Lu R."/>
            <person name="Zhang X."/>
            <person name="Li P."/>
            <person name="Qiu J."/>
            <person name="Olsen K.M."/>
            <person name="Qiu Y."/>
        </authorList>
    </citation>
    <scope>NUCLEOTIDE SEQUENCE</scope>
    <source>
        <strain evidence="3">KIB01</strain>
    </source>
</reference>
<dbReference type="Proteomes" id="UP001280121">
    <property type="component" value="Unassembled WGS sequence"/>
</dbReference>
<dbReference type="PROSITE" id="PS51450">
    <property type="entry name" value="LRR"/>
    <property type="match status" value="1"/>
</dbReference>
<dbReference type="Pfam" id="PF00560">
    <property type="entry name" value="LRR_1"/>
    <property type="match status" value="1"/>
</dbReference>
<evidence type="ECO:0000256" key="2">
    <source>
        <dbReference type="ARBA" id="ARBA00022737"/>
    </source>
</evidence>
<evidence type="ECO:0000313" key="4">
    <source>
        <dbReference type="Proteomes" id="UP001280121"/>
    </source>
</evidence>
<evidence type="ECO:0008006" key="5">
    <source>
        <dbReference type="Google" id="ProtNLM"/>
    </source>
</evidence>
<accession>A0AAD9WU85</accession>
<keyword evidence="4" id="KW-1185">Reference proteome</keyword>
<keyword evidence="1" id="KW-0433">Leucine-rich repeat</keyword>
<evidence type="ECO:0000313" key="3">
    <source>
        <dbReference type="EMBL" id="KAK2643366.1"/>
    </source>
</evidence>
<sequence>MDLDWCSNLTKFPKISRNVKKLYLRGTAVEEIPSLRHLTSLEALFLDGCSNITKFPQISGAITELHLSGTVIDEVPNSAIKSLNKLVELDLRYNTRLKNLPTSMIHLTSLERLHLDGCSNITKFPQIPGTITHLSLKETAIEEVPDSAIKFLNITKFLIKLDLSVNTRLKNLPTSLIHLTSLETLNLSGCSNITKFPQISGAITLLFMGGTAIDDVPNSAIESLYKLDYLDISGNTRLKNLPSMSHLTSLRSLCLSGCSNITEFPKISVEITNLYLSGTAIEEIPSFVERFTNLEYLAFDHCRSLKRVSSGIFKLK</sequence>
<dbReference type="SUPFAM" id="SSF52058">
    <property type="entry name" value="L domain-like"/>
    <property type="match status" value="1"/>
</dbReference>
<proteinExistence type="predicted"/>
<dbReference type="EMBL" id="JANJYI010000007">
    <property type="protein sequence ID" value="KAK2643366.1"/>
    <property type="molecule type" value="Genomic_DNA"/>
</dbReference>
<gene>
    <name evidence="3" type="ORF">Ddye_025129</name>
</gene>
<dbReference type="PANTHER" id="PTHR48051:SF46">
    <property type="entry name" value="LEUCINE RICH REPEAT-CONTAINING DOMAIN PROTEIN"/>
    <property type="match status" value="1"/>
</dbReference>
<comment type="caution">
    <text evidence="3">The sequence shown here is derived from an EMBL/GenBank/DDBJ whole genome shotgun (WGS) entry which is preliminary data.</text>
</comment>
<name>A0AAD9WU85_9ROSI</name>
<dbReference type="InterPro" id="IPR050216">
    <property type="entry name" value="LRR_domain-containing"/>
</dbReference>
<dbReference type="InterPro" id="IPR001611">
    <property type="entry name" value="Leu-rich_rpt"/>
</dbReference>
<dbReference type="GO" id="GO:0005737">
    <property type="term" value="C:cytoplasm"/>
    <property type="evidence" value="ECO:0007669"/>
    <property type="project" value="TreeGrafter"/>
</dbReference>
<keyword evidence="2" id="KW-0677">Repeat</keyword>
<dbReference type="AlphaFoldDB" id="A0AAD9WU85"/>
<dbReference type="Gene3D" id="3.80.10.10">
    <property type="entry name" value="Ribonuclease Inhibitor"/>
    <property type="match status" value="2"/>
</dbReference>
<dbReference type="InterPro" id="IPR032675">
    <property type="entry name" value="LRR_dom_sf"/>
</dbReference>
<dbReference type="PANTHER" id="PTHR48051">
    <property type="match status" value="1"/>
</dbReference>